<evidence type="ECO:0000313" key="2">
    <source>
        <dbReference type="EMBL" id="SFK32214.1"/>
    </source>
</evidence>
<name>A0A1I3YK65_9HYPH</name>
<dbReference type="Proteomes" id="UP000199598">
    <property type="component" value="Unassembled WGS sequence"/>
</dbReference>
<proteinExistence type="predicted"/>
<comment type="caution">
    <text evidence="2">The sequence shown here is derived from an EMBL/GenBank/DDBJ whole genome shotgun (WGS) entry which is preliminary data.</text>
</comment>
<evidence type="ECO:0000313" key="3">
    <source>
        <dbReference type="Proteomes" id="UP000199598"/>
    </source>
</evidence>
<evidence type="ECO:0000256" key="1">
    <source>
        <dbReference type="SAM" id="MobiDB-lite"/>
    </source>
</evidence>
<dbReference type="EMBL" id="FOSK01000004">
    <property type="protein sequence ID" value="SFK32214.1"/>
    <property type="molecule type" value="Genomic_DNA"/>
</dbReference>
<feature type="region of interest" description="Disordered" evidence="1">
    <location>
        <begin position="94"/>
        <end position="114"/>
    </location>
</feature>
<gene>
    <name evidence="2" type="ORF">SAMN04488518_10479</name>
</gene>
<organism evidence="2 3">
    <name type="scientific">Pseudovibrio ascidiaceicola</name>
    <dbReference type="NCBI Taxonomy" id="285279"/>
    <lineage>
        <taxon>Bacteria</taxon>
        <taxon>Pseudomonadati</taxon>
        <taxon>Pseudomonadota</taxon>
        <taxon>Alphaproteobacteria</taxon>
        <taxon>Hyphomicrobiales</taxon>
        <taxon>Stappiaceae</taxon>
        <taxon>Pseudovibrio</taxon>
    </lineage>
</organism>
<protein>
    <submittedName>
        <fullName evidence="2">Uncharacterized protein</fullName>
    </submittedName>
</protein>
<keyword evidence="3" id="KW-1185">Reference proteome</keyword>
<dbReference type="RefSeq" id="WP_093518666.1">
    <property type="nucleotide sequence ID" value="NZ_FOSK01000004.1"/>
</dbReference>
<sequence length="114" mass="12087">MHKSKQIALILVLIGLAWGAIGLAVPFLGNADEVAVPFPQNLQMELLPASVRILSYDDKIAVFASEEPQLASHLYEAGAWAVLPSSNGSCINLSEISKPNRKRPPPANAGLSGN</sequence>
<accession>A0A1I3YK65</accession>
<reference evidence="2 3" key="1">
    <citation type="submission" date="2016-10" db="EMBL/GenBank/DDBJ databases">
        <authorList>
            <person name="Varghese N."/>
            <person name="Submissions S."/>
        </authorList>
    </citation>
    <scope>NUCLEOTIDE SEQUENCE [LARGE SCALE GENOMIC DNA]</scope>
    <source>
        <strain evidence="2 3">DSM 16392</strain>
    </source>
</reference>